<dbReference type="PANTHER" id="PTHR31609:SF1">
    <property type="entry name" value="CARBOHYDRATE DEACETYLASE"/>
    <property type="match status" value="1"/>
</dbReference>
<dbReference type="GO" id="GO:0019213">
    <property type="term" value="F:deacetylase activity"/>
    <property type="evidence" value="ECO:0007669"/>
    <property type="project" value="TreeGrafter"/>
</dbReference>
<name>A0A6B3SPA0_9BURK</name>
<protein>
    <submittedName>
        <fullName evidence="6">ChbG/HpnK family deacetylase</fullName>
    </submittedName>
</protein>
<keyword evidence="3" id="KW-0378">Hydrolase</keyword>
<evidence type="ECO:0000256" key="1">
    <source>
        <dbReference type="ARBA" id="ARBA00001946"/>
    </source>
</evidence>
<sequence>MLIINADDFGYSESVNQAIAESFAAGLISSTTIMANAPAFEHACDLARRMGFADKIGIHLNLTEGRPLTTGIRQSRIFCDEKGNLGFKRFTHYWLPRDEINLVREEVAQQIHRCRKHGISLTHADSHHHVHTELFISLAVVRELRRLSVPYLRLSDNVRAASIARRTYKANLNWIISLNGLKGTDYFCDLNDIASLPRECMSQDTVVELMVHPAYAADGSLIDAEMKQPFRPLLSRVTRPDKLVSYGDLHHCVA</sequence>
<accession>A0A6B3SPA0</accession>
<reference evidence="6 7" key="1">
    <citation type="submission" date="2020-02" db="EMBL/GenBank/DDBJ databases">
        <authorList>
            <person name="Kim M.K."/>
        </authorList>
    </citation>
    <scope>NUCLEOTIDE SEQUENCE [LARGE SCALE GENOMIC DNA]</scope>
    <source>
        <strain evidence="6 7">17J57-3</strain>
    </source>
</reference>
<evidence type="ECO:0000256" key="3">
    <source>
        <dbReference type="ARBA" id="ARBA00022801"/>
    </source>
</evidence>
<dbReference type="InterPro" id="IPR011330">
    <property type="entry name" value="Glyco_hydro/deAcase_b/a-brl"/>
</dbReference>
<dbReference type="PANTHER" id="PTHR31609">
    <property type="entry name" value="YDJC DEACETYLASE FAMILY MEMBER"/>
    <property type="match status" value="1"/>
</dbReference>
<comment type="cofactor">
    <cofactor evidence="1">
        <name>Mg(2+)</name>
        <dbReference type="ChEBI" id="CHEBI:18420"/>
    </cofactor>
</comment>
<evidence type="ECO:0000256" key="4">
    <source>
        <dbReference type="ARBA" id="ARBA00022842"/>
    </source>
</evidence>
<dbReference type="GO" id="GO:0005975">
    <property type="term" value="P:carbohydrate metabolic process"/>
    <property type="evidence" value="ECO:0007669"/>
    <property type="project" value="InterPro"/>
</dbReference>
<evidence type="ECO:0000313" key="6">
    <source>
        <dbReference type="EMBL" id="NEX62720.1"/>
    </source>
</evidence>
<evidence type="ECO:0000256" key="5">
    <source>
        <dbReference type="ARBA" id="ARBA00023277"/>
    </source>
</evidence>
<dbReference type="InterPro" id="IPR006879">
    <property type="entry name" value="YdjC-like"/>
</dbReference>
<keyword evidence="5" id="KW-0119">Carbohydrate metabolism</keyword>
<organism evidence="6 7">
    <name type="scientific">Noviherbaspirillum galbum</name>
    <dbReference type="NCBI Taxonomy" id="2709383"/>
    <lineage>
        <taxon>Bacteria</taxon>
        <taxon>Pseudomonadati</taxon>
        <taxon>Pseudomonadota</taxon>
        <taxon>Betaproteobacteria</taxon>
        <taxon>Burkholderiales</taxon>
        <taxon>Oxalobacteraceae</taxon>
        <taxon>Noviherbaspirillum</taxon>
    </lineage>
</organism>
<gene>
    <name evidence="6" type="ORF">G3574_16655</name>
</gene>
<keyword evidence="2" id="KW-0479">Metal-binding</keyword>
<evidence type="ECO:0000256" key="2">
    <source>
        <dbReference type="ARBA" id="ARBA00022723"/>
    </source>
</evidence>
<dbReference type="AlphaFoldDB" id="A0A6B3SPA0"/>
<dbReference type="EMBL" id="JAAIVB010000055">
    <property type="protein sequence ID" value="NEX62720.1"/>
    <property type="molecule type" value="Genomic_DNA"/>
</dbReference>
<dbReference type="SUPFAM" id="SSF88713">
    <property type="entry name" value="Glycoside hydrolase/deacetylase"/>
    <property type="match status" value="1"/>
</dbReference>
<comment type="caution">
    <text evidence="6">The sequence shown here is derived from an EMBL/GenBank/DDBJ whole genome shotgun (WGS) entry which is preliminary data.</text>
</comment>
<keyword evidence="4" id="KW-0460">Magnesium</keyword>
<proteinExistence type="predicted"/>
<dbReference type="GO" id="GO:0046872">
    <property type="term" value="F:metal ion binding"/>
    <property type="evidence" value="ECO:0007669"/>
    <property type="project" value="UniProtKB-KW"/>
</dbReference>
<dbReference type="Gene3D" id="3.20.20.370">
    <property type="entry name" value="Glycoside hydrolase/deacetylase"/>
    <property type="match status" value="1"/>
</dbReference>
<dbReference type="Proteomes" id="UP000482155">
    <property type="component" value="Unassembled WGS sequence"/>
</dbReference>
<dbReference type="GO" id="GO:0016787">
    <property type="term" value="F:hydrolase activity"/>
    <property type="evidence" value="ECO:0007669"/>
    <property type="project" value="UniProtKB-KW"/>
</dbReference>
<keyword evidence="7" id="KW-1185">Reference proteome</keyword>
<dbReference type="RefSeq" id="WP_163965502.1">
    <property type="nucleotide sequence ID" value="NZ_JAAIVB010000055.1"/>
</dbReference>
<dbReference type="Pfam" id="PF04794">
    <property type="entry name" value="YdjC"/>
    <property type="match status" value="1"/>
</dbReference>
<evidence type="ECO:0000313" key="7">
    <source>
        <dbReference type="Proteomes" id="UP000482155"/>
    </source>
</evidence>